<keyword evidence="4" id="KW-1185">Reference proteome</keyword>
<evidence type="ECO:0000259" key="2">
    <source>
        <dbReference type="Pfam" id="PF07179"/>
    </source>
</evidence>
<evidence type="ECO:0000256" key="1">
    <source>
        <dbReference type="SAM" id="MobiDB-lite"/>
    </source>
</evidence>
<evidence type="ECO:0000313" key="3">
    <source>
        <dbReference type="EMBL" id="QSR26309.1"/>
    </source>
</evidence>
<dbReference type="EMBL" id="CP022295">
    <property type="protein sequence ID" value="QSR26309.1"/>
    <property type="molecule type" value="Genomic_DNA"/>
</dbReference>
<accession>A0ABX7PK25</accession>
<sequence>MSEPRNPDAGERPDAKRLQGSAYVDDDGSADAALAAALEGYDAGTTSYPEVLGMLAGARLLVPVVALLGEVETGPDGLARDKSSDMAAVLLTGADGRLALLAFSDLAALAAWDPAARPVPVAAHLAAATAVQEGAHALVVDVAGPHRFVLADDDLHRVAAGWRPVRLEDGAWAWLGAAGDAEGEGAADSPAGEQLG</sequence>
<protein>
    <recommendedName>
        <fullName evidence="2">SseB protein N-terminal domain-containing protein</fullName>
    </recommendedName>
</protein>
<feature type="region of interest" description="Disordered" evidence="1">
    <location>
        <begin position="1"/>
        <end position="22"/>
    </location>
</feature>
<name>A0ABX7PK25_9ACTN</name>
<feature type="domain" description="SseB protein N-terminal" evidence="2">
    <location>
        <begin position="34"/>
        <end position="156"/>
    </location>
</feature>
<evidence type="ECO:0000313" key="4">
    <source>
        <dbReference type="Proteomes" id="UP000662818"/>
    </source>
</evidence>
<dbReference type="Pfam" id="PF07179">
    <property type="entry name" value="SseB"/>
    <property type="match status" value="1"/>
</dbReference>
<dbReference type="RefSeq" id="WP_207010665.1">
    <property type="nucleotide sequence ID" value="NZ_CP022295.1"/>
</dbReference>
<gene>
    <name evidence="3" type="ORF">CFH99_11790</name>
</gene>
<reference evidence="3 4" key="1">
    <citation type="submission" date="2017-06" db="EMBL/GenBank/DDBJ databases">
        <title>Complete Genome Sequence of the Soil Carbazole-Degrading Bacterium Nocardioides aromaticivorans IC177.</title>
        <authorList>
            <person name="Vejarano F."/>
            <person name="Suzuki-Minakuchi C."/>
            <person name="Ohtsubo Y."/>
            <person name="Tsuda M."/>
            <person name="Okada K."/>
            <person name="Nojiri H."/>
        </authorList>
    </citation>
    <scope>NUCLEOTIDE SEQUENCE [LARGE SCALE GENOMIC DNA]</scope>
    <source>
        <strain evidence="3 4">IC177</strain>
    </source>
</reference>
<proteinExistence type="predicted"/>
<dbReference type="Proteomes" id="UP000662818">
    <property type="component" value="Chromosome"/>
</dbReference>
<feature type="compositionally biased region" description="Basic and acidic residues" evidence="1">
    <location>
        <begin position="1"/>
        <end position="17"/>
    </location>
</feature>
<organism evidence="3 4">
    <name type="scientific">Nocardioides aromaticivorans</name>
    <dbReference type="NCBI Taxonomy" id="200618"/>
    <lineage>
        <taxon>Bacteria</taxon>
        <taxon>Bacillati</taxon>
        <taxon>Actinomycetota</taxon>
        <taxon>Actinomycetes</taxon>
        <taxon>Propionibacteriales</taxon>
        <taxon>Nocardioidaceae</taxon>
        <taxon>Nocardioides</taxon>
    </lineage>
</organism>
<dbReference type="InterPro" id="IPR009839">
    <property type="entry name" value="SseB_N"/>
</dbReference>